<dbReference type="STRING" id="75922.BST47_26275"/>
<keyword evidence="2" id="KW-1185">Reference proteome</keyword>
<name>A0A1X0JFW1_9MYCO</name>
<reference evidence="1 2" key="1">
    <citation type="submission" date="2017-02" db="EMBL/GenBank/DDBJ databases">
        <title>The new phylogeny of genus Mycobacterium.</title>
        <authorList>
            <person name="Tortoli E."/>
            <person name="Trovato A."/>
            <person name="Cirillo D.M."/>
        </authorList>
    </citation>
    <scope>NUCLEOTIDE SEQUENCE [LARGE SCALE GENOMIC DNA]</scope>
    <source>
        <strain evidence="1 2">DSM 44338</strain>
    </source>
</reference>
<sequence>MTTADTLAVREQLVAVLRAADRPMTSAELAGVLPWQTHRLDVGCELVCHAPRRPAAMRVVECHRSWHLVSRPRSSQDSRTGIYRHLRSLAREGIIRSIPLGPRKVQWEFVGE</sequence>
<dbReference type="OrthoDB" id="4625111at2"/>
<organism evidence="1 2">
    <name type="scientific">Mycolicibacterium tusciae</name>
    <dbReference type="NCBI Taxonomy" id="75922"/>
    <lineage>
        <taxon>Bacteria</taxon>
        <taxon>Bacillati</taxon>
        <taxon>Actinomycetota</taxon>
        <taxon>Actinomycetes</taxon>
        <taxon>Mycobacteriales</taxon>
        <taxon>Mycobacteriaceae</taxon>
        <taxon>Mycolicibacterium</taxon>
    </lineage>
</organism>
<gene>
    <name evidence="1" type="ORF">BST47_26275</name>
</gene>
<evidence type="ECO:0000313" key="2">
    <source>
        <dbReference type="Proteomes" id="UP000192411"/>
    </source>
</evidence>
<evidence type="ECO:0000313" key="1">
    <source>
        <dbReference type="EMBL" id="ORB61812.1"/>
    </source>
</evidence>
<comment type="caution">
    <text evidence="1">The sequence shown here is derived from an EMBL/GenBank/DDBJ whole genome shotgun (WGS) entry which is preliminary data.</text>
</comment>
<protein>
    <recommendedName>
        <fullName evidence="3">Fur family transcriptional regulator</fullName>
    </recommendedName>
</protein>
<dbReference type="EMBL" id="MVIM01000020">
    <property type="protein sequence ID" value="ORB61812.1"/>
    <property type="molecule type" value="Genomic_DNA"/>
</dbReference>
<dbReference type="AlphaFoldDB" id="A0A1X0JFW1"/>
<evidence type="ECO:0008006" key="3">
    <source>
        <dbReference type="Google" id="ProtNLM"/>
    </source>
</evidence>
<dbReference type="Proteomes" id="UP000192411">
    <property type="component" value="Unassembled WGS sequence"/>
</dbReference>
<accession>A0A1X0JFW1</accession>
<proteinExistence type="predicted"/>